<evidence type="ECO:0000256" key="5">
    <source>
        <dbReference type="SAM" id="MobiDB-lite"/>
    </source>
</evidence>
<keyword evidence="8" id="KW-0808">Transferase</keyword>
<evidence type="ECO:0000313" key="9">
    <source>
        <dbReference type="Proteomes" id="UP001161017"/>
    </source>
</evidence>
<feature type="region of interest" description="Disordered" evidence="5">
    <location>
        <begin position="790"/>
        <end position="888"/>
    </location>
</feature>
<dbReference type="GO" id="GO:0005783">
    <property type="term" value="C:endoplasmic reticulum"/>
    <property type="evidence" value="ECO:0007669"/>
    <property type="project" value="TreeGrafter"/>
</dbReference>
<organism evidence="8 9">
    <name type="scientific">Ramalina farinacea</name>
    <dbReference type="NCBI Taxonomy" id="258253"/>
    <lineage>
        <taxon>Eukaryota</taxon>
        <taxon>Fungi</taxon>
        <taxon>Dikarya</taxon>
        <taxon>Ascomycota</taxon>
        <taxon>Pezizomycotina</taxon>
        <taxon>Lecanoromycetes</taxon>
        <taxon>OSLEUM clade</taxon>
        <taxon>Lecanoromycetidae</taxon>
        <taxon>Lecanorales</taxon>
        <taxon>Lecanorineae</taxon>
        <taxon>Ramalinaceae</taxon>
        <taxon>Ramalina</taxon>
    </lineage>
</organism>
<evidence type="ECO:0000259" key="7">
    <source>
        <dbReference type="Pfam" id="PF04871"/>
    </source>
</evidence>
<evidence type="ECO:0000313" key="8">
    <source>
        <dbReference type="EMBL" id="MDI1487407.1"/>
    </source>
</evidence>
<sequence length="888" mass="99456">MWPASVASGGLRNLISCLNKDVDDVDTTKVILETLLMLFSPDESSPEASDDIALWLADEFTQRQENITALLDLLDSPEFFSRLYSLQLISAISTARPERTQECVYTAPLGISRLVAVLEDRREAIRSEGLLLLTALTPSSPDLQKLVAFENAFDRIFGIIDAEGGLTHGGITIQDCLSLLANLLRLNLSNQSYFRETGWVKKLAGLLGEAIREQDSSEGVPDWARSQRDKNVWGLLAILRLFLNKGSLGTQANQISFWQSGVLVQILDIAFRQSFDIPIRAEALETAADLIRSNRGLQEAFGQQEVRDPHSSDPPSTNGRTEKPHLPTPPVNVISGLLDLALAQTSVYAFDVRLAASECLKAYVYGHAQIKQFFLRRAIDGYMSDVEEADNILSVLVREPETSRSGDPYRQWIAAVLLAHLLYEDFDTKSLAMGVSEGNADNGEEVVTCIQSLSANLISCEQSGGDERVSIGFLMILCGWLYEDHEAVNDFLGEGSNVQSIVQLISRNDPSRVLVSGLCAFLLGIVYEFSTKDSPVARETLHSILTSRLGREQYVDKITKLREHPMVRDFEVLHQGLNPHAGGLPEVFFDKTFIDFLKDNFSRVMRAIDRAPGIEVPVVANGVQKGVSRELVDTLKSQVDASAQTIQKLESDILTLERKLGQEQADHRKAKESSIVELSRIKSINDALQRNHEEDSQNQAQEHQRILSEAQRDFEDARHDLEMEIQKIKMDSDTSAERIRTRNEAETADFKATITRLRTELEKASKEHVQDLQTAHEDYTTRTAALEARLQRAEDRAEDAEERATRSQKDAETKEEARKSAQTELDDMLMVLGDIEEKRTRDKKHLKELGEQISDDEDEEVEDSDDLEGDKDEDDSEQSKRPVEDEVD</sequence>
<dbReference type="GO" id="GO:0048280">
    <property type="term" value="P:vesicle fusion with Golgi apparatus"/>
    <property type="evidence" value="ECO:0007669"/>
    <property type="project" value="InterPro"/>
</dbReference>
<dbReference type="InterPro" id="IPR006953">
    <property type="entry name" value="Vesicle_Uso1_P115_head"/>
</dbReference>
<accession>A0AA43QJ16</accession>
<keyword evidence="9" id="KW-1185">Reference proteome</keyword>
<evidence type="ECO:0000256" key="2">
    <source>
        <dbReference type="ARBA" id="ARBA00023034"/>
    </source>
</evidence>
<dbReference type="GO" id="GO:0012507">
    <property type="term" value="C:ER to Golgi transport vesicle membrane"/>
    <property type="evidence" value="ECO:0007669"/>
    <property type="project" value="TreeGrafter"/>
</dbReference>
<proteinExistence type="predicted"/>
<dbReference type="GO" id="GO:0035242">
    <property type="term" value="F:protein-arginine omega-N asymmetric methyltransferase activity"/>
    <property type="evidence" value="ECO:0007669"/>
    <property type="project" value="UniProtKB-EC"/>
</dbReference>
<dbReference type="Pfam" id="PF04871">
    <property type="entry name" value="Uso1_p115_C"/>
    <property type="match status" value="1"/>
</dbReference>
<evidence type="ECO:0000256" key="3">
    <source>
        <dbReference type="ARBA" id="ARBA00023054"/>
    </source>
</evidence>
<feature type="domain" description="Uso1/p115-like vesicle tethering protein C-terminal" evidence="7">
    <location>
        <begin position="744"/>
        <end position="868"/>
    </location>
</feature>
<evidence type="ECO:0000256" key="1">
    <source>
        <dbReference type="ARBA" id="ARBA00004555"/>
    </source>
</evidence>
<dbReference type="AlphaFoldDB" id="A0AA43QJ16"/>
<dbReference type="Pfam" id="PF04869">
    <property type="entry name" value="Uso1_p115_head"/>
    <property type="match status" value="1"/>
</dbReference>
<dbReference type="Gene3D" id="1.25.10.10">
    <property type="entry name" value="Leucine-rich Repeat Variant"/>
    <property type="match status" value="1"/>
</dbReference>
<dbReference type="GO" id="GO:0048211">
    <property type="term" value="P:Golgi vesicle docking"/>
    <property type="evidence" value="ECO:0007669"/>
    <property type="project" value="TreeGrafter"/>
</dbReference>
<name>A0AA43QJ16_9LECA</name>
<feature type="coiled-coil region" evidence="4">
    <location>
        <begin position="632"/>
        <end position="666"/>
    </location>
</feature>
<dbReference type="PANTHER" id="PTHR10013:SF0">
    <property type="entry name" value="GENERAL VESICULAR TRANSPORT FACTOR P115"/>
    <property type="match status" value="1"/>
</dbReference>
<feature type="compositionally biased region" description="Basic and acidic residues" evidence="5">
    <location>
        <begin position="835"/>
        <end position="850"/>
    </location>
</feature>
<gene>
    <name evidence="8" type="primary">USO1</name>
    <name evidence="8" type="ORF">OHK93_006677</name>
</gene>
<feature type="compositionally biased region" description="Basic and acidic residues" evidence="5">
    <location>
        <begin position="877"/>
        <end position="888"/>
    </location>
</feature>
<dbReference type="InterPro" id="IPR011989">
    <property type="entry name" value="ARM-like"/>
</dbReference>
<feature type="region of interest" description="Disordered" evidence="5">
    <location>
        <begin position="301"/>
        <end position="328"/>
    </location>
</feature>
<protein>
    <submittedName>
        <fullName evidence="8">Vesicle-mediated ER to Golgi transport protein</fullName>
        <ecNumber evidence="8">2.1.1.319</ecNumber>
    </submittedName>
</protein>
<dbReference type="EC" id="2.1.1.319" evidence="8"/>
<dbReference type="EMBL" id="JAPUFD010000005">
    <property type="protein sequence ID" value="MDI1487407.1"/>
    <property type="molecule type" value="Genomic_DNA"/>
</dbReference>
<dbReference type="GO" id="GO:0006886">
    <property type="term" value="P:intracellular protein transport"/>
    <property type="evidence" value="ECO:0007669"/>
    <property type="project" value="InterPro"/>
</dbReference>
<keyword evidence="3 4" id="KW-0175">Coiled coil</keyword>
<evidence type="ECO:0000259" key="6">
    <source>
        <dbReference type="Pfam" id="PF04869"/>
    </source>
</evidence>
<feature type="compositionally biased region" description="Acidic residues" evidence="5">
    <location>
        <begin position="853"/>
        <end position="876"/>
    </location>
</feature>
<dbReference type="FunFam" id="1.25.10.10:FF:000296">
    <property type="entry name" value="Related to transport protein USO1"/>
    <property type="match status" value="1"/>
</dbReference>
<dbReference type="InterPro" id="IPR016024">
    <property type="entry name" value="ARM-type_fold"/>
</dbReference>
<dbReference type="Proteomes" id="UP001161017">
    <property type="component" value="Unassembled WGS sequence"/>
</dbReference>
<keyword evidence="2" id="KW-0333">Golgi apparatus</keyword>
<dbReference type="SUPFAM" id="SSF48371">
    <property type="entry name" value="ARM repeat"/>
    <property type="match status" value="1"/>
</dbReference>
<dbReference type="GO" id="GO:0032259">
    <property type="term" value="P:methylation"/>
    <property type="evidence" value="ECO:0007669"/>
    <property type="project" value="UniProtKB-KW"/>
</dbReference>
<reference evidence="8" key="1">
    <citation type="journal article" date="2023" name="Genome Biol. Evol.">
        <title>First Whole Genome Sequence and Flow Cytometry Genome Size Data for the Lichen-Forming Fungus Ramalina farinacea (Ascomycota).</title>
        <authorList>
            <person name="Llewellyn T."/>
            <person name="Mian S."/>
            <person name="Hill R."/>
            <person name="Leitch I.J."/>
            <person name="Gaya E."/>
        </authorList>
    </citation>
    <scope>NUCLEOTIDE SEQUENCE</scope>
    <source>
        <strain evidence="8">LIQ254RAFAR</strain>
    </source>
</reference>
<dbReference type="GO" id="GO:0005795">
    <property type="term" value="C:Golgi stack"/>
    <property type="evidence" value="ECO:0007669"/>
    <property type="project" value="TreeGrafter"/>
</dbReference>
<evidence type="ECO:0000256" key="4">
    <source>
        <dbReference type="SAM" id="Coils"/>
    </source>
</evidence>
<feature type="domain" description="Vesicle tethering protein Uso1/P115-like head" evidence="6">
    <location>
        <begin position="294"/>
        <end position="608"/>
    </location>
</feature>
<comment type="caution">
    <text evidence="8">The sequence shown here is derived from an EMBL/GenBank/DDBJ whole genome shotgun (WGS) entry which is preliminary data.</text>
</comment>
<dbReference type="InterPro" id="IPR024095">
    <property type="entry name" value="Vesicle_P115"/>
</dbReference>
<dbReference type="PANTHER" id="PTHR10013">
    <property type="entry name" value="GENERAL VESICULAR TRANSPORT FACTOR P115"/>
    <property type="match status" value="1"/>
</dbReference>
<dbReference type="InterPro" id="IPR006955">
    <property type="entry name" value="Uso1_p115_C"/>
</dbReference>
<feature type="compositionally biased region" description="Basic and acidic residues" evidence="5">
    <location>
        <begin position="802"/>
        <end position="821"/>
    </location>
</feature>
<dbReference type="GO" id="GO:0006888">
    <property type="term" value="P:endoplasmic reticulum to Golgi vesicle-mediated transport"/>
    <property type="evidence" value="ECO:0007669"/>
    <property type="project" value="TreeGrafter"/>
</dbReference>
<dbReference type="GO" id="GO:0000139">
    <property type="term" value="C:Golgi membrane"/>
    <property type="evidence" value="ECO:0007669"/>
    <property type="project" value="InterPro"/>
</dbReference>
<keyword evidence="8" id="KW-0489">Methyltransferase</keyword>
<comment type="subcellular location">
    <subcellularLocation>
        <location evidence="1">Golgi apparatus</location>
    </subcellularLocation>
</comment>